<dbReference type="AlphaFoldDB" id="A0A0D6PUQ1"/>
<comment type="caution">
    <text evidence="1">The sequence shown here is derived from an EMBL/GenBank/DDBJ whole genome shotgun (WGS) entry which is preliminary data.</text>
</comment>
<dbReference type="Proteomes" id="UP000032675">
    <property type="component" value="Unassembled WGS sequence"/>
</dbReference>
<protein>
    <submittedName>
        <fullName evidence="1">Uncharacterized protein</fullName>
    </submittedName>
</protein>
<name>A0A0D6PUQ1_KOMEU</name>
<evidence type="ECO:0000313" key="1">
    <source>
        <dbReference type="EMBL" id="GAN94909.1"/>
    </source>
</evidence>
<sequence>MIAARSARGGTRHHPDATTVRVNQNTAALNRMVPVTRVRTAALIVLSYLLALSGVPETGTGFHLPRPGGIWKFGVAAL</sequence>
<gene>
    <name evidence="1" type="ORF">Geu3261_0001_004</name>
</gene>
<evidence type="ECO:0000313" key="2">
    <source>
        <dbReference type="Proteomes" id="UP000032675"/>
    </source>
</evidence>
<organism evidence="1 2">
    <name type="scientific">Komagataeibacter europaeus NBRC 3261</name>
    <dbReference type="NCBI Taxonomy" id="1234669"/>
    <lineage>
        <taxon>Bacteria</taxon>
        <taxon>Pseudomonadati</taxon>
        <taxon>Pseudomonadota</taxon>
        <taxon>Alphaproteobacteria</taxon>
        <taxon>Acetobacterales</taxon>
        <taxon>Acetobacteraceae</taxon>
        <taxon>Komagataeibacter</taxon>
    </lineage>
</organism>
<accession>A0A0D6PUQ1</accession>
<dbReference type="EMBL" id="BANI01000001">
    <property type="protein sequence ID" value="GAN94909.1"/>
    <property type="molecule type" value="Genomic_DNA"/>
</dbReference>
<reference evidence="1 2" key="1">
    <citation type="submission" date="2012-11" db="EMBL/GenBank/DDBJ databases">
        <title>Whole genome sequence of Gluconacetobacter europaeus NBRC3261.</title>
        <authorList>
            <person name="Azuma Y."/>
            <person name="Higashiura N."/>
            <person name="Hirakawa H."/>
            <person name="Matsushita K."/>
        </authorList>
    </citation>
    <scope>NUCLEOTIDE SEQUENCE [LARGE SCALE GENOMIC DNA]</scope>
    <source>
        <strain evidence="1 2">NBRC 3261</strain>
    </source>
</reference>
<proteinExistence type="predicted"/>